<dbReference type="AlphaFoldDB" id="A0A5B9R9T1"/>
<organism evidence="1">
    <name type="scientific">Coniferiporia sulphurascens</name>
    <name type="common">Laminated root rot fungus</name>
    <name type="synonym">Phellinidium sulphurascens</name>
    <dbReference type="NCBI Taxonomy" id="175648"/>
    <lineage>
        <taxon>Eukaryota</taxon>
        <taxon>Fungi</taxon>
        <taxon>Dikarya</taxon>
        <taxon>Basidiomycota</taxon>
        <taxon>Agaricomycotina</taxon>
        <taxon>Agaricomycetes</taxon>
        <taxon>Hymenochaetales</taxon>
        <taxon>Hymenochaetaceae</taxon>
        <taxon>Coniferiporia</taxon>
    </lineage>
</organism>
<name>A0A5B9R9T1_CONSH</name>
<geneLocation type="mitochondrion" evidence="1"/>
<reference evidence="1" key="1">
    <citation type="submission" date="2019-03" db="EMBL/GenBank/DDBJ databases">
        <title>Evidence of extensive intraspecific noncoding reshuffling in a 169kb mitochondrial genome of basidiomycete fungus.</title>
        <authorList>
            <person name="Lee H.-H."/>
            <person name="Ke H.-M."/>
            <person name="Lin C.-Y.I."/>
            <person name="Lee T.J."/>
            <person name="Chung C.-L."/>
            <person name="Tsai I.J."/>
        </authorList>
    </citation>
    <scope>NUCLEOTIDE SEQUENCE</scope>
    <source>
        <strain evidence="1">FP133613</strain>
    </source>
</reference>
<keyword evidence="1" id="KW-0496">Mitochondrion</keyword>
<protein>
    <submittedName>
        <fullName evidence="1">Uncharacterized protein</fullName>
    </submittedName>
</protein>
<sequence>MTHDLNSFYISLNLTLFTEDTQPITHLLLCMTAFYHLSTHLADTFPSKWYSKKVECMIVDINHGKGEKVSIEFKYNFKNKTREQFIRYATKQVVLNTPGVNSLHVGIHNTYYYHKLTVAYFYAPKW</sequence>
<accession>A0A5B9R9T1</accession>
<gene>
    <name evidence="1" type="ORF">PSUO_000066</name>
</gene>
<evidence type="ECO:0000313" key="1">
    <source>
        <dbReference type="EMBL" id="QEG57198.1"/>
    </source>
</evidence>
<proteinExistence type="predicted"/>
<dbReference type="EMBL" id="MK623260">
    <property type="protein sequence ID" value="QEG57198.1"/>
    <property type="molecule type" value="Genomic_DNA"/>
</dbReference>